<accession>A0A6M3LAR3</accession>
<reference evidence="6" key="1">
    <citation type="submission" date="2020-03" db="EMBL/GenBank/DDBJ databases">
        <title>The deep terrestrial virosphere.</title>
        <authorList>
            <person name="Holmfeldt K."/>
            <person name="Nilsson E."/>
            <person name="Simone D."/>
            <person name="Lopez-Fernandez M."/>
            <person name="Wu X."/>
            <person name="de Brujin I."/>
            <person name="Lundin D."/>
            <person name="Andersson A."/>
            <person name="Bertilsson S."/>
            <person name="Dopson M."/>
        </authorList>
    </citation>
    <scope>NUCLEOTIDE SEQUENCE</scope>
    <source>
        <strain evidence="6">MM415B02388</strain>
    </source>
</reference>
<keyword evidence="5" id="KW-0012">Acyltransferase</keyword>
<proteinExistence type="predicted"/>
<name>A0A6M3LAR3_9ZZZZ</name>
<evidence type="ECO:0000256" key="5">
    <source>
        <dbReference type="ARBA" id="ARBA00023315"/>
    </source>
</evidence>
<gene>
    <name evidence="6" type="ORF">MM415B02388_0012</name>
</gene>
<dbReference type="PROSITE" id="PS00101">
    <property type="entry name" value="HEXAPEP_TRANSFERASES"/>
    <property type="match status" value="1"/>
</dbReference>
<keyword evidence="4" id="KW-0443">Lipid metabolism</keyword>
<dbReference type="SUPFAM" id="SSF51161">
    <property type="entry name" value="Trimeric LpxA-like enzymes"/>
    <property type="match status" value="1"/>
</dbReference>
<dbReference type="GO" id="GO:0009245">
    <property type="term" value="P:lipid A biosynthetic process"/>
    <property type="evidence" value="ECO:0007669"/>
    <property type="project" value="UniProtKB-KW"/>
</dbReference>
<organism evidence="6">
    <name type="scientific">viral metagenome</name>
    <dbReference type="NCBI Taxonomy" id="1070528"/>
    <lineage>
        <taxon>unclassified sequences</taxon>
        <taxon>metagenomes</taxon>
        <taxon>organismal metagenomes</taxon>
    </lineage>
</organism>
<evidence type="ECO:0000256" key="3">
    <source>
        <dbReference type="ARBA" id="ARBA00022679"/>
    </source>
</evidence>
<evidence type="ECO:0000313" key="6">
    <source>
        <dbReference type="EMBL" id="QJA90371.1"/>
    </source>
</evidence>
<dbReference type="GO" id="GO:0016410">
    <property type="term" value="F:N-acyltransferase activity"/>
    <property type="evidence" value="ECO:0007669"/>
    <property type="project" value="InterPro"/>
</dbReference>
<dbReference type="GO" id="GO:0016020">
    <property type="term" value="C:membrane"/>
    <property type="evidence" value="ECO:0007669"/>
    <property type="project" value="GOC"/>
</dbReference>
<protein>
    <submittedName>
        <fullName evidence="6">Putative hexapeptide repeat-containing transferase</fullName>
    </submittedName>
</protein>
<keyword evidence="3 6" id="KW-0808">Transferase</keyword>
<dbReference type="InterPro" id="IPR018357">
    <property type="entry name" value="Hexapep_transf_CS"/>
</dbReference>
<evidence type="ECO:0000256" key="1">
    <source>
        <dbReference type="ARBA" id="ARBA00022516"/>
    </source>
</evidence>
<dbReference type="PANTHER" id="PTHR43378">
    <property type="entry name" value="UDP-3-O-ACYLGLUCOSAMINE N-ACYLTRANSFERASE"/>
    <property type="match status" value="1"/>
</dbReference>
<evidence type="ECO:0000256" key="4">
    <source>
        <dbReference type="ARBA" id="ARBA00023098"/>
    </source>
</evidence>
<evidence type="ECO:0000256" key="2">
    <source>
        <dbReference type="ARBA" id="ARBA00022556"/>
    </source>
</evidence>
<dbReference type="Gene3D" id="2.160.10.10">
    <property type="entry name" value="Hexapeptide repeat proteins"/>
    <property type="match status" value="1"/>
</dbReference>
<dbReference type="PANTHER" id="PTHR43378:SF2">
    <property type="entry name" value="UDP-3-O-ACYLGLUCOSAMINE N-ACYLTRANSFERASE 1, MITOCHONDRIAL-RELATED"/>
    <property type="match status" value="1"/>
</dbReference>
<dbReference type="InterPro" id="IPR011004">
    <property type="entry name" value="Trimer_LpxA-like_sf"/>
</dbReference>
<sequence>MSRLEFARSRLHLKQPESSVNVMIHPWVKIGVGFEVFSGAVIGHTGFGFERDENGISVEIVHTGGVVIGDYVRIGENSVVARGTLGDTVIEDHVKIDALCHIAHNVLVGARTMMASLIDITGSVTIGTDVWIGSHTIIKNKVKIGNHALIGVGAVVIHDVPAGAVVAGNPARILRFQEGFGE</sequence>
<dbReference type="InterPro" id="IPR007691">
    <property type="entry name" value="LpxD"/>
</dbReference>
<dbReference type="AlphaFoldDB" id="A0A6M3LAR3"/>
<keyword evidence="2" id="KW-0441">Lipid A biosynthesis</keyword>
<dbReference type="EMBL" id="MT142908">
    <property type="protein sequence ID" value="QJA90371.1"/>
    <property type="molecule type" value="Genomic_DNA"/>
</dbReference>
<keyword evidence="1" id="KW-0444">Lipid biosynthesis</keyword>